<comment type="caution">
    <text evidence="7">The sequence shown here is derived from an EMBL/GenBank/DDBJ whole genome shotgun (WGS) entry which is preliminary data.</text>
</comment>
<comment type="similarity">
    <text evidence="1">Belongs to the cyclic nucleotide phosphodiesterase family.</text>
</comment>
<dbReference type="PROSITE" id="PS00126">
    <property type="entry name" value="PDEASE_I_1"/>
    <property type="match status" value="1"/>
</dbReference>
<dbReference type="GO" id="GO:0004114">
    <property type="term" value="F:3',5'-cyclic-nucleotide phosphodiesterase activity"/>
    <property type="evidence" value="ECO:0007669"/>
    <property type="project" value="InterPro"/>
</dbReference>
<evidence type="ECO:0000256" key="1">
    <source>
        <dbReference type="ARBA" id="ARBA00007648"/>
    </source>
</evidence>
<feature type="binding site" evidence="5">
    <location>
        <position position="186"/>
    </location>
    <ligand>
        <name>Zn(2+)</name>
        <dbReference type="ChEBI" id="CHEBI:29105"/>
        <label>1</label>
    </ligand>
</feature>
<evidence type="ECO:0000256" key="5">
    <source>
        <dbReference type="PIRSR" id="PIRSR623088-3"/>
    </source>
</evidence>
<feature type="binding site" evidence="5">
    <location>
        <position position="297"/>
    </location>
    <ligand>
        <name>Zn(2+)</name>
        <dbReference type="ChEBI" id="CHEBI:29105"/>
        <label>1</label>
    </ligand>
</feature>
<dbReference type="PANTHER" id="PTHR11347">
    <property type="entry name" value="CYCLIC NUCLEOTIDE PHOSPHODIESTERASE"/>
    <property type="match status" value="1"/>
</dbReference>
<dbReference type="FunFam" id="1.10.1300.10:FF:000003">
    <property type="entry name" value="Phosphodiesterase"/>
    <property type="match status" value="1"/>
</dbReference>
<feature type="binding site" evidence="5">
    <location>
        <position position="187"/>
    </location>
    <ligand>
        <name>Zn(2+)</name>
        <dbReference type="ChEBI" id="CHEBI:29105"/>
        <label>2</label>
    </ligand>
</feature>
<dbReference type="InterPro" id="IPR023088">
    <property type="entry name" value="PDEase"/>
</dbReference>
<evidence type="ECO:0000259" key="6">
    <source>
        <dbReference type="PROSITE" id="PS51845"/>
    </source>
</evidence>
<dbReference type="GO" id="GO:0046872">
    <property type="term" value="F:metal ion binding"/>
    <property type="evidence" value="ECO:0007669"/>
    <property type="project" value="UniProtKB-KW"/>
</dbReference>
<dbReference type="Proteomes" id="UP000549394">
    <property type="component" value="Unassembled WGS sequence"/>
</dbReference>
<protein>
    <submittedName>
        <fullName evidence="7">DgyrCDS11466</fullName>
    </submittedName>
</protein>
<dbReference type="AlphaFoldDB" id="A0A7I8W3F1"/>
<evidence type="ECO:0000313" key="8">
    <source>
        <dbReference type="Proteomes" id="UP000549394"/>
    </source>
</evidence>
<name>A0A7I8W3F1_9ANNE</name>
<keyword evidence="4" id="KW-0378">Hydrolase</keyword>
<evidence type="ECO:0000256" key="2">
    <source>
        <dbReference type="ARBA" id="ARBA00022535"/>
    </source>
</evidence>
<organism evidence="7 8">
    <name type="scientific">Dimorphilus gyrociliatus</name>
    <dbReference type="NCBI Taxonomy" id="2664684"/>
    <lineage>
        <taxon>Eukaryota</taxon>
        <taxon>Metazoa</taxon>
        <taxon>Spiralia</taxon>
        <taxon>Lophotrochozoa</taxon>
        <taxon>Annelida</taxon>
        <taxon>Polychaeta</taxon>
        <taxon>Polychaeta incertae sedis</taxon>
        <taxon>Dinophilidae</taxon>
        <taxon>Dimorphilus</taxon>
    </lineage>
</organism>
<evidence type="ECO:0000313" key="7">
    <source>
        <dbReference type="EMBL" id="CAD5123090.1"/>
    </source>
</evidence>
<dbReference type="InterPro" id="IPR036971">
    <property type="entry name" value="PDEase_catalytic_dom_sf"/>
</dbReference>
<reference evidence="7 8" key="1">
    <citation type="submission" date="2020-08" db="EMBL/GenBank/DDBJ databases">
        <authorList>
            <person name="Hejnol A."/>
        </authorList>
    </citation>
    <scope>NUCLEOTIDE SEQUENCE [LARGE SCALE GENOMIC DNA]</scope>
</reference>
<dbReference type="PRINTS" id="PR00387">
    <property type="entry name" value="PDIESTERASE1"/>
</dbReference>
<keyword evidence="3 5" id="KW-0479">Metal-binding</keyword>
<dbReference type="InterPro" id="IPR029016">
    <property type="entry name" value="GAF-like_dom_sf"/>
</dbReference>
<keyword evidence="2" id="KW-0140">cGMP</keyword>
<feature type="binding site" evidence="5">
    <location>
        <position position="187"/>
    </location>
    <ligand>
        <name>Zn(2+)</name>
        <dbReference type="ChEBI" id="CHEBI:29105"/>
        <label>1</label>
    </ligand>
</feature>
<dbReference type="InterPro" id="IPR002073">
    <property type="entry name" value="PDEase_catalytic_dom"/>
</dbReference>
<dbReference type="Gene3D" id="3.30.450.40">
    <property type="match status" value="1"/>
</dbReference>
<evidence type="ECO:0000256" key="4">
    <source>
        <dbReference type="ARBA" id="ARBA00022801"/>
    </source>
</evidence>
<dbReference type="Pfam" id="PF00233">
    <property type="entry name" value="PDEase_I"/>
    <property type="match status" value="1"/>
</dbReference>
<dbReference type="GO" id="GO:0007165">
    <property type="term" value="P:signal transduction"/>
    <property type="evidence" value="ECO:0007669"/>
    <property type="project" value="InterPro"/>
</dbReference>
<dbReference type="InterPro" id="IPR023174">
    <property type="entry name" value="PDEase_CS"/>
</dbReference>
<feature type="domain" description="PDEase" evidence="6">
    <location>
        <begin position="164"/>
        <end position="366"/>
    </location>
</feature>
<dbReference type="EMBL" id="CAJFCJ010000019">
    <property type="protein sequence ID" value="CAD5123090.1"/>
    <property type="molecule type" value="Genomic_DNA"/>
</dbReference>
<evidence type="ECO:0000256" key="3">
    <source>
        <dbReference type="ARBA" id="ARBA00022723"/>
    </source>
</evidence>
<dbReference type="InterPro" id="IPR003607">
    <property type="entry name" value="HD/PDEase_dom"/>
</dbReference>
<dbReference type="OrthoDB" id="295473at2759"/>
<keyword evidence="8" id="KW-1185">Reference proteome</keyword>
<gene>
    <name evidence="7" type="ORF">DGYR_LOCUS10810</name>
</gene>
<dbReference type="Gene3D" id="1.10.1300.10">
    <property type="entry name" value="3'5'-cyclic nucleotide phosphodiesterase, catalytic domain"/>
    <property type="match status" value="1"/>
</dbReference>
<dbReference type="SUPFAM" id="SSF109604">
    <property type="entry name" value="HD-domain/PDEase-like"/>
    <property type="match status" value="1"/>
</dbReference>
<dbReference type="Pfam" id="PF01590">
    <property type="entry name" value="GAF"/>
    <property type="match status" value="1"/>
</dbReference>
<dbReference type="InterPro" id="IPR003018">
    <property type="entry name" value="GAF"/>
</dbReference>
<dbReference type="PROSITE" id="PS51845">
    <property type="entry name" value="PDEASE_I_2"/>
    <property type="match status" value="1"/>
</dbReference>
<proteinExistence type="inferred from homology"/>
<sequence length="366" mass="41767">MDMHIDDINDLPQSKTEKMEDHDGFEIRGIMAVPIRNNSNRVIGIVQLLNKIDRKMFSDSDVNLVKALSIFFGLGVHNCRMYEDACTLMAKQSVALECLSYHAAASQEETDKLLQSEIPTSVDYDLYSFGFSDFNLTDYDTVKATVRMFIDCGVTKRFSVSYETGKMEKYVNDIEMFALLVACLCHDLDHRGTNNAFQSKVESPLAQLYSTSTMEHHHFDQCIMILNSDCNNIFSSLSSQEYRRVVKIIESAILSTDLALYFKKKNQFMELVNKGEQNWGEPSKRDLLRGMMMTACDVAAITKPWEIQKEVALLVAGEFFEQGDLERSRLNLEPMAMMDRTKKDDLPKMQVGFIDSICLPLYKVCI</sequence>
<dbReference type="SUPFAM" id="SSF55781">
    <property type="entry name" value="GAF domain-like"/>
    <property type="match status" value="1"/>
</dbReference>
<accession>A0A7I8W3F1</accession>
<dbReference type="CDD" id="cd00077">
    <property type="entry name" value="HDc"/>
    <property type="match status" value="1"/>
</dbReference>